<dbReference type="RefSeq" id="WP_133164978.1">
    <property type="nucleotide sequence ID" value="NZ_PUEV01000047.1"/>
</dbReference>
<proteinExistence type="predicted"/>
<sequence length="85" mass="9441">MITESKLRLEYDGSQALLVALPDGHELAPPWGYSDNPQMSLGQDRFQMVVDGSMADDEIGRRIRARFGIGERSTLLDIQAFTPTS</sequence>
<gene>
    <name evidence="1" type="ORF">C5U48_09395</name>
</gene>
<organism evidence="1 2">
    <name type="scientific">Mycolicibacter virginiensis</name>
    <dbReference type="NCBI Taxonomy" id="1795032"/>
    <lineage>
        <taxon>Bacteria</taxon>
        <taxon>Bacillati</taxon>
        <taxon>Actinomycetota</taxon>
        <taxon>Actinomycetes</taxon>
        <taxon>Mycobacteriales</taxon>
        <taxon>Mycobacteriaceae</taxon>
        <taxon>Mycolicibacter</taxon>
    </lineage>
</organism>
<protein>
    <submittedName>
        <fullName evidence="1">Uncharacterized protein</fullName>
    </submittedName>
</protein>
<dbReference type="EMBL" id="PUEV01000047">
    <property type="protein sequence ID" value="PQM52508.1"/>
    <property type="molecule type" value="Genomic_DNA"/>
</dbReference>
<dbReference type="Proteomes" id="UP000237911">
    <property type="component" value="Unassembled WGS sequence"/>
</dbReference>
<evidence type="ECO:0000313" key="2">
    <source>
        <dbReference type="Proteomes" id="UP000237911"/>
    </source>
</evidence>
<dbReference type="AlphaFoldDB" id="A0A9X7NYY3"/>
<accession>A0A9X7NYY3</accession>
<reference evidence="1 2" key="1">
    <citation type="submission" date="2018-02" db="EMBL/GenBank/DDBJ databases">
        <title>Draft genome sequence of Mycobacterium virginiense isolated from mud of a swine farm in Japan.</title>
        <authorList>
            <person name="Ohya K."/>
        </authorList>
    </citation>
    <scope>NUCLEOTIDE SEQUENCE [LARGE SCALE GENOMIC DNA]</scope>
    <source>
        <strain evidence="1 2">GF75</strain>
    </source>
</reference>
<comment type="caution">
    <text evidence="1">The sequence shown here is derived from an EMBL/GenBank/DDBJ whole genome shotgun (WGS) entry which is preliminary data.</text>
</comment>
<name>A0A9X7NYY3_9MYCO</name>
<keyword evidence="2" id="KW-1185">Reference proteome</keyword>
<evidence type="ECO:0000313" key="1">
    <source>
        <dbReference type="EMBL" id="PQM52508.1"/>
    </source>
</evidence>